<dbReference type="Gene3D" id="3.40.50.10860">
    <property type="entry name" value="Leucine Dehydrogenase, chain A, domain 1"/>
    <property type="match status" value="1"/>
</dbReference>
<dbReference type="GO" id="GO:0019632">
    <property type="term" value="P:shikimate metabolic process"/>
    <property type="evidence" value="ECO:0007669"/>
    <property type="project" value="TreeGrafter"/>
</dbReference>
<dbReference type="GO" id="GO:0009423">
    <property type="term" value="P:chorismate biosynthetic process"/>
    <property type="evidence" value="ECO:0007669"/>
    <property type="project" value="TreeGrafter"/>
</dbReference>
<evidence type="ECO:0000313" key="6">
    <source>
        <dbReference type="Proteomes" id="UP000597507"/>
    </source>
</evidence>
<proteinExistence type="predicted"/>
<evidence type="ECO:0000256" key="3">
    <source>
        <dbReference type="ARBA" id="ARBA00023141"/>
    </source>
</evidence>
<evidence type="ECO:0000256" key="2">
    <source>
        <dbReference type="ARBA" id="ARBA00023002"/>
    </source>
</evidence>
<dbReference type="InterPro" id="IPR046346">
    <property type="entry name" value="Aminoacid_DH-like_N_sf"/>
</dbReference>
<keyword evidence="6" id="KW-1185">Reference proteome</keyword>
<dbReference type="RefSeq" id="WP_188900315.1">
    <property type="nucleotide sequence ID" value="NZ_BMKS01000006.1"/>
</dbReference>
<dbReference type="PANTHER" id="PTHR21089:SF1">
    <property type="entry name" value="BIFUNCTIONAL 3-DEHYDROQUINATE DEHYDRATASE_SHIKIMATE DEHYDROGENASE, CHLOROPLASTIC"/>
    <property type="match status" value="1"/>
</dbReference>
<dbReference type="GO" id="GO:0009073">
    <property type="term" value="P:aromatic amino acid family biosynthetic process"/>
    <property type="evidence" value="ECO:0007669"/>
    <property type="project" value="UniProtKB-KW"/>
</dbReference>
<dbReference type="Gene3D" id="3.40.50.720">
    <property type="entry name" value="NAD(P)-binding Rossmann-like Domain"/>
    <property type="match status" value="1"/>
</dbReference>
<sequence length="268" mass="27111">MLGHLDGATRLCLILGDPIAQVKSPAGLTRRMAARGHNGVVVPGHVAAGDFDAFVAAAKRLRNLDGIVVTVPHKFAAARHCDRLSGRARLLGAVNVLRREADGRWAGEMLDGAGFVAALRQAGGEPAGRRALLVGAGGAGSAIGAELLASGVAALAVHDADPARRDALIARLRAAWPDVPVSAGGDDPAGFTLLANATPLGMRAADPPPLRLDRIGPDAAVGDVVTAPEATPLIAAARARGCPAATGVAMFEAQAALLTDYLIGAARL</sequence>
<dbReference type="GO" id="GO:0004764">
    <property type="term" value="F:shikimate 3-dehydrogenase (NADP+) activity"/>
    <property type="evidence" value="ECO:0007669"/>
    <property type="project" value="InterPro"/>
</dbReference>
<name>A0A8J2ZBJ8_9PROT</name>
<organism evidence="5 6">
    <name type="scientific">Caldovatus sediminis</name>
    <dbReference type="NCBI Taxonomy" id="2041189"/>
    <lineage>
        <taxon>Bacteria</taxon>
        <taxon>Pseudomonadati</taxon>
        <taxon>Pseudomonadota</taxon>
        <taxon>Alphaproteobacteria</taxon>
        <taxon>Acetobacterales</taxon>
        <taxon>Roseomonadaceae</taxon>
        <taxon>Caldovatus</taxon>
    </lineage>
</organism>
<protein>
    <submittedName>
        <fullName evidence="5">Shikimate dehydrogenase</fullName>
    </submittedName>
</protein>
<evidence type="ECO:0000313" key="5">
    <source>
        <dbReference type="EMBL" id="GGG34574.1"/>
    </source>
</evidence>
<dbReference type="PANTHER" id="PTHR21089">
    <property type="entry name" value="SHIKIMATE DEHYDROGENASE"/>
    <property type="match status" value="1"/>
</dbReference>
<keyword evidence="2" id="KW-0560">Oxidoreductase</keyword>
<dbReference type="SUPFAM" id="SSF51735">
    <property type="entry name" value="NAD(P)-binding Rossmann-fold domains"/>
    <property type="match status" value="1"/>
</dbReference>
<dbReference type="SUPFAM" id="SSF53223">
    <property type="entry name" value="Aminoacid dehydrogenase-like, N-terminal domain"/>
    <property type="match status" value="1"/>
</dbReference>
<evidence type="ECO:0000256" key="1">
    <source>
        <dbReference type="ARBA" id="ARBA00004871"/>
    </source>
</evidence>
<dbReference type="InterPro" id="IPR036291">
    <property type="entry name" value="NAD(P)-bd_dom_sf"/>
</dbReference>
<keyword evidence="3" id="KW-0028">Amino-acid biosynthesis</keyword>
<reference evidence="5 6" key="1">
    <citation type="journal article" date="2014" name="Int. J. Syst. Evol. Microbiol.">
        <title>Complete genome sequence of Corynebacterium casei LMG S-19264T (=DSM 44701T), isolated from a smear-ripened cheese.</title>
        <authorList>
            <consortium name="US DOE Joint Genome Institute (JGI-PGF)"/>
            <person name="Walter F."/>
            <person name="Albersmeier A."/>
            <person name="Kalinowski J."/>
            <person name="Ruckert C."/>
        </authorList>
    </citation>
    <scope>NUCLEOTIDE SEQUENCE [LARGE SCALE GENOMIC DNA]</scope>
    <source>
        <strain evidence="5 6">CGMCC 1.16330</strain>
    </source>
</reference>
<dbReference type="Proteomes" id="UP000597507">
    <property type="component" value="Unassembled WGS sequence"/>
</dbReference>
<dbReference type="GO" id="GO:0050661">
    <property type="term" value="F:NADP binding"/>
    <property type="evidence" value="ECO:0007669"/>
    <property type="project" value="TreeGrafter"/>
</dbReference>
<accession>A0A8J2ZBJ8</accession>
<comment type="pathway">
    <text evidence="1">Metabolic intermediate biosynthesis; chorismate biosynthesis; chorismate from D-erythrose 4-phosphate and phosphoenolpyruvate: step 4/7.</text>
</comment>
<dbReference type="AlphaFoldDB" id="A0A8J2ZBJ8"/>
<gene>
    <name evidence="5" type="ORF">GCM10010964_23110</name>
</gene>
<comment type="caution">
    <text evidence="5">The sequence shown here is derived from an EMBL/GenBank/DDBJ whole genome shotgun (WGS) entry which is preliminary data.</text>
</comment>
<keyword evidence="3" id="KW-0057">Aromatic amino acid biosynthesis</keyword>
<dbReference type="InterPro" id="IPR022893">
    <property type="entry name" value="Shikimate_DH_fam"/>
</dbReference>
<evidence type="ECO:0000259" key="4">
    <source>
        <dbReference type="Pfam" id="PF08501"/>
    </source>
</evidence>
<dbReference type="Pfam" id="PF08501">
    <property type="entry name" value="Shikimate_dh_N"/>
    <property type="match status" value="1"/>
</dbReference>
<dbReference type="GO" id="GO:0005829">
    <property type="term" value="C:cytosol"/>
    <property type="evidence" value="ECO:0007669"/>
    <property type="project" value="TreeGrafter"/>
</dbReference>
<dbReference type="InterPro" id="IPR013708">
    <property type="entry name" value="Shikimate_DH-bd_N"/>
</dbReference>
<feature type="domain" description="Shikimate dehydrogenase substrate binding N-terminal" evidence="4">
    <location>
        <begin position="14"/>
        <end position="97"/>
    </location>
</feature>
<dbReference type="EMBL" id="BMKS01000006">
    <property type="protein sequence ID" value="GGG34574.1"/>
    <property type="molecule type" value="Genomic_DNA"/>
</dbReference>